<dbReference type="Proteomes" id="UP000253551">
    <property type="component" value="Unassembled WGS sequence"/>
</dbReference>
<dbReference type="EMBL" id="PJQM01001783">
    <property type="protein sequence ID" value="RCI00972.1"/>
    <property type="molecule type" value="Genomic_DNA"/>
</dbReference>
<sequence>MEGDICARVNKLSSIEYQKQLVQELKSVKDRERYIKVIEMSKVIQSKIECLQEEKPSRPSFKKNPTCHTYRMIDRATSLQFQTDSAYNSRRPSVDTVLVDLIKEKSQVVYTIKQRPLQRKSITISLEDDSSDEEVLPTSTIHVAVRKNASLFKLEKDNNTKNTTIQQNIITPPDSPQADTSLNLPPIIHVHKRPRSSLKGLLKRTFQLNQYTVTKTNSIPFSASGLLLKTINPSTKQPKLLLKLVIVFLDSRSPEEQRRFGFTFWWQKVPLQQNQQDDAKFALAPDSLVKEALDTWINTQNRELIHHVPDLKKADELLRDGRKIYLVYDTHLFSV</sequence>
<dbReference type="OrthoDB" id="2289803at2759"/>
<dbReference type="AlphaFoldDB" id="A0A367KGJ8"/>
<protein>
    <submittedName>
        <fullName evidence="1">Uncharacterized protein</fullName>
    </submittedName>
</protein>
<reference evidence="1 2" key="1">
    <citation type="journal article" date="2018" name="G3 (Bethesda)">
        <title>Phylogenetic and Phylogenomic Definition of Rhizopus Species.</title>
        <authorList>
            <person name="Gryganskyi A.P."/>
            <person name="Golan J."/>
            <person name="Dolatabadi S."/>
            <person name="Mondo S."/>
            <person name="Robb S."/>
            <person name="Idnurm A."/>
            <person name="Muszewska A."/>
            <person name="Steczkiewicz K."/>
            <person name="Masonjones S."/>
            <person name="Liao H.L."/>
            <person name="Gajdeczka M.T."/>
            <person name="Anike F."/>
            <person name="Vuek A."/>
            <person name="Anishchenko I.M."/>
            <person name="Voigt K."/>
            <person name="de Hoog G.S."/>
            <person name="Smith M.E."/>
            <person name="Heitman J."/>
            <person name="Vilgalys R."/>
            <person name="Stajich J.E."/>
        </authorList>
    </citation>
    <scope>NUCLEOTIDE SEQUENCE [LARGE SCALE GENOMIC DNA]</scope>
    <source>
        <strain evidence="1 2">LSU 92-RS-03</strain>
    </source>
</reference>
<keyword evidence="2" id="KW-1185">Reference proteome</keyword>
<comment type="caution">
    <text evidence="1">The sequence shown here is derived from an EMBL/GenBank/DDBJ whole genome shotgun (WGS) entry which is preliminary data.</text>
</comment>
<evidence type="ECO:0000313" key="1">
    <source>
        <dbReference type="EMBL" id="RCI00972.1"/>
    </source>
</evidence>
<accession>A0A367KGJ8</accession>
<organism evidence="1 2">
    <name type="scientific">Rhizopus stolonifer</name>
    <name type="common">Rhizopus nigricans</name>
    <dbReference type="NCBI Taxonomy" id="4846"/>
    <lineage>
        <taxon>Eukaryota</taxon>
        <taxon>Fungi</taxon>
        <taxon>Fungi incertae sedis</taxon>
        <taxon>Mucoromycota</taxon>
        <taxon>Mucoromycotina</taxon>
        <taxon>Mucoromycetes</taxon>
        <taxon>Mucorales</taxon>
        <taxon>Mucorineae</taxon>
        <taxon>Rhizopodaceae</taxon>
        <taxon>Rhizopus</taxon>
    </lineage>
</organism>
<name>A0A367KGJ8_RHIST</name>
<proteinExistence type="predicted"/>
<evidence type="ECO:0000313" key="2">
    <source>
        <dbReference type="Proteomes" id="UP000253551"/>
    </source>
</evidence>
<gene>
    <name evidence="1" type="ORF">CU098_008632</name>
</gene>